<dbReference type="RefSeq" id="WP_155164084.1">
    <property type="nucleotide sequence ID" value="NZ_WNBG01000005.1"/>
</dbReference>
<dbReference type="GO" id="GO:0010468">
    <property type="term" value="P:regulation of gene expression"/>
    <property type="evidence" value="ECO:0007669"/>
    <property type="project" value="InterPro"/>
</dbReference>
<dbReference type="NCBIfam" id="TIGR03082">
    <property type="entry name" value="Gneg_AbrB_dup"/>
    <property type="match status" value="2"/>
</dbReference>
<comment type="caution">
    <text evidence="2">The sequence shown here is derived from an EMBL/GenBank/DDBJ whole genome shotgun (WGS) entry which is preliminary data.</text>
</comment>
<dbReference type="GO" id="GO:0016020">
    <property type="term" value="C:membrane"/>
    <property type="evidence" value="ECO:0007669"/>
    <property type="project" value="InterPro"/>
</dbReference>
<dbReference type="Proteomes" id="UP000484547">
    <property type="component" value="Unassembled WGS sequence"/>
</dbReference>
<dbReference type="EMBL" id="WNBM01000005">
    <property type="protein sequence ID" value="MTT76190.1"/>
    <property type="molecule type" value="Genomic_DNA"/>
</dbReference>
<keyword evidence="4" id="KW-1185">Reference proteome</keyword>
<evidence type="ECO:0000313" key="2">
    <source>
        <dbReference type="EMBL" id="MTT76190.1"/>
    </source>
</evidence>
<feature type="transmembrane region" description="Helical" evidence="1">
    <location>
        <begin position="227"/>
        <end position="244"/>
    </location>
</feature>
<dbReference type="PIRSF" id="PIRSF038991">
    <property type="entry name" value="Protein_AbrB"/>
    <property type="match status" value="1"/>
</dbReference>
<feature type="transmembrane region" description="Helical" evidence="1">
    <location>
        <begin position="106"/>
        <end position="125"/>
    </location>
</feature>
<accession>A0A7X2XGB3</accession>
<gene>
    <name evidence="2" type="ORF">GMD11_07925</name>
    <name evidence="3" type="ORF">GMD18_07580</name>
</gene>
<feature type="transmembrane region" description="Helical" evidence="1">
    <location>
        <begin position="281"/>
        <end position="302"/>
    </location>
</feature>
<keyword evidence="1" id="KW-1133">Transmembrane helix</keyword>
<name>A0A7X2XGB3_9FIRM</name>
<dbReference type="PANTHER" id="PTHR38457">
    <property type="entry name" value="REGULATOR ABRB-RELATED"/>
    <property type="match status" value="1"/>
</dbReference>
<keyword evidence="1" id="KW-0472">Membrane</keyword>
<dbReference type="EMBL" id="WNBW01000005">
    <property type="protein sequence ID" value="MTU04254.1"/>
    <property type="molecule type" value="Genomic_DNA"/>
</dbReference>
<feature type="transmembrane region" description="Helical" evidence="1">
    <location>
        <begin position="256"/>
        <end position="275"/>
    </location>
</feature>
<evidence type="ECO:0000313" key="5">
    <source>
        <dbReference type="Proteomes" id="UP000484547"/>
    </source>
</evidence>
<feature type="transmembrane region" description="Helical" evidence="1">
    <location>
        <begin position="137"/>
        <end position="158"/>
    </location>
</feature>
<dbReference type="Proteomes" id="UP000443070">
    <property type="component" value="Unassembled WGS sequence"/>
</dbReference>
<proteinExistence type="predicted"/>
<evidence type="ECO:0000256" key="1">
    <source>
        <dbReference type="SAM" id="Phobius"/>
    </source>
</evidence>
<keyword evidence="1" id="KW-0812">Transmembrane</keyword>
<dbReference type="Pfam" id="PF05145">
    <property type="entry name" value="AbrB"/>
    <property type="match status" value="1"/>
</dbReference>
<feature type="transmembrane region" description="Helical" evidence="1">
    <location>
        <begin position="178"/>
        <end position="197"/>
    </location>
</feature>
<evidence type="ECO:0000313" key="3">
    <source>
        <dbReference type="EMBL" id="MTU04254.1"/>
    </source>
</evidence>
<reference evidence="4 5" key="1">
    <citation type="journal article" date="2019" name="Nat. Med.">
        <title>A library of human gut bacterial isolates paired with longitudinal multiomics data enables mechanistic microbiome research.</title>
        <authorList>
            <person name="Poyet M."/>
            <person name="Groussin M."/>
            <person name="Gibbons S.M."/>
            <person name="Avila-Pacheco J."/>
            <person name="Jiang X."/>
            <person name="Kearney S.M."/>
            <person name="Perrotta A.R."/>
            <person name="Berdy B."/>
            <person name="Zhao S."/>
            <person name="Lieberman T.D."/>
            <person name="Swanson P.K."/>
            <person name="Smith M."/>
            <person name="Roesemann S."/>
            <person name="Alexander J.E."/>
            <person name="Rich S.A."/>
            <person name="Livny J."/>
            <person name="Vlamakis H."/>
            <person name="Clish C."/>
            <person name="Bullock K."/>
            <person name="Deik A."/>
            <person name="Scott J."/>
            <person name="Pierce K.A."/>
            <person name="Xavier R.J."/>
            <person name="Alm E.J."/>
        </authorList>
    </citation>
    <scope>NUCLEOTIDE SEQUENCE [LARGE SCALE GENOMIC DNA]</scope>
    <source>
        <strain evidence="2 5">BIOML-A13</strain>
        <strain evidence="3 4">BIOML-A3</strain>
    </source>
</reference>
<organism evidence="2 5">
    <name type="scientific">Phascolarctobacterium faecium</name>
    <dbReference type="NCBI Taxonomy" id="33025"/>
    <lineage>
        <taxon>Bacteria</taxon>
        <taxon>Bacillati</taxon>
        <taxon>Bacillota</taxon>
        <taxon>Negativicutes</taxon>
        <taxon>Acidaminococcales</taxon>
        <taxon>Acidaminococcaceae</taxon>
        <taxon>Phascolarctobacterium</taxon>
    </lineage>
</organism>
<dbReference type="InterPro" id="IPR007820">
    <property type="entry name" value="AbrB_fam"/>
</dbReference>
<protein>
    <submittedName>
        <fullName evidence="2">AbrB family transcriptional regulator</fullName>
    </submittedName>
</protein>
<dbReference type="InterPro" id="IPR017516">
    <property type="entry name" value="AbrB_dup"/>
</dbReference>
<feature type="transmembrane region" description="Helical" evidence="1">
    <location>
        <begin position="80"/>
        <end position="100"/>
    </location>
</feature>
<dbReference type="PANTHER" id="PTHR38457:SF1">
    <property type="entry name" value="REGULATOR ABRB-RELATED"/>
    <property type="match status" value="1"/>
</dbReference>
<feature type="transmembrane region" description="Helical" evidence="1">
    <location>
        <begin position="314"/>
        <end position="337"/>
    </location>
</feature>
<dbReference type="AlphaFoldDB" id="A0A7X2XGB3"/>
<evidence type="ECO:0000313" key="4">
    <source>
        <dbReference type="Proteomes" id="UP000443070"/>
    </source>
</evidence>
<sequence>MLNRLLLFVMAACLGTLFLKMELPIPYLLGGIFAAVACKIAGSPVTWPKNWRELGLLVAGYGIGRNFTADTWEKMTHQTFGVLEATLIAVAVAVLIAWWTARHTSANLISCVMGIMPGGLTQMMLMSEDDPRADANVVVVMQTLRLVGVIVAVPFLVIHGLGAQVMQNNAIVQTTDGTHWLILVPLSFLGAFVATKLKVPTPRLLGPILATAAGSYFWGSLQPVPGLLMMLAQVSIGLYMGVMLDPKKLSATKELMPYIFSGIVLMIGVSVIVAWSLSERYGFSLVTAFLAMAPGGIAEMCLAGMSMGEDVSIILTYQLVRLLFLNICVPLGITMYFKNKSLD</sequence>
<dbReference type="OrthoDB" id="5460360at2"/>